<protein>
    <recommendedName>
        <fullName evidence="3">GNAT family N-acetyltransferase</fullName>
    </recommendedName>
</protein>
<dbReference type="EMBL" id="PVZS01000008">
    <property type="protein sequence ID" value="PSC05390.1"/>
    <property type="molecule type" value="Genomic_DNA"/>
</dbReference>
<gene>
    <name evidence="1" type="ORF">SLNSH_09340</name>
</gene>
<evidence type="ECO:0000313" key="2">
    <source>
        <dbReference type="Proteomes" id="UP000239772"/>
    </source>
</evidence>
<accession>A0A2T1HUW7</accession>
<reference evidence="2" key="1">
    <citation type="submission" date="2018-03" db="EMBL/GenBank/DDBJ databases">
        <authorList>
            <person name="Sun L."/>
            <person name="Liu H."/>
            <person name="Chen W."/>
            <person name="Huang K."/>
            <person name="Liu W."/>
            <person name="Gao X."/>
        </authorList>
    </citation>
    <scope>NUCLEOTIDE SEQUENCE [LARGE SCALE GENOMIC DNA]</scope>
    <source>
        <strain evidence="2">SH9</strain>
    </source>
</reference>
<evidence type="ECO:0008006" key="3">
    <source>
        <dbReference type="Google" id="ProtNLM"/>
    </source>
</evidence>
<sequence>MGPTKRRGASMVHGYCFTQLSRLQVDQCFPLLIGLLPALTLERWRDVCARAEMEGARLFGLVRGEYVRGLCSTQVWPVAADRLSLGVPLFVVPSALDHAAVTGAMIRGLRRLCASEGLERLQIVAPSDPSTRQLLERSGPDAIRSTVVVEFTASFAEAGVQ</sequence>
<keyword evidence="2" id="KW-1185">Reference proteome</keyword>
<comment type="caution">
    <text evidence="1">The sequence shown here is derived from an EMBL/GenBank/DDBJ whole genome shotgun (WGS) entry which is preliminary data.</text>
</comment>
<evidence type="ECO:0000313" key="1">
    <source>
        <dbReference type="EMBL" id="PSC05390.1"/>
    </source>
</evidence>
<dbReference type="AlphaFoldDB" id="A0A2T1HUW7"/>
<dbReference type="Proteomes" id="UP000239772">
    <property type="component" value="Unassembled WGS sequence"/>
</dbReference>
<organism evidence="1 2">
    <name type="scientific">Alsobacter soli</name>
    <dbReference type="NCBI Taxonomy" id="2109933"/>
    <lineage>
        <taxon>Bacteria</taxon>
        <taxon>Pseudomonadati</taxon>
        <taxon>Pseudomonadota</taxon>
        <taxon>Alphaproteobacteria</taxon>
        <taxon>Hyphomicrobiales</taxon>
        <taxon>Alsobacteraceae</taxon>
        <taxon>Alsobacter</taxon>
    </lineage>
</organism>
<proteinExistence type="predicted"/>
<name>A0A2T1HUW7_9HYPH</name>